<comment type="cofactor">
    <cofactor evidence="1">
        <name>thiamine diphosphate</name>
        <dbReference type="ChEBI" id="CHEBI:58937"/>
    </cofactor>
</comment>
<dbReference type="RefSeq" id="WP_153846801.1">
    <property type="nucleotide sequence ID" value="NZ_CP058555.1"/>
</dbReference>
<dbReference type="InterPro" id="IPR005475">
    <property type="entry name" value="Transketolase-like_Pyr-bd"/>
</dbReference>
<keyword evidence="6" id="KW-0786">Thiamine pyrophosphate</keyword>
<gene>
    <name evidence="8" type="ORF">HS960_24670</name>
</gene>
<dbReference type="NCBIfam" id="NF006914">
    <property type="entry name" value="PRK09404.1"/>
    <property type="match status" value="1"/>
</dbReference>
<dbReference type="AlphaFoldDB" id="A0A7G5E9G9"/>
<evidence type="ECO:0000256" key="1">
    <source>
        <dbReference type="ARBA" id="ARBA00001964"/>
    </source>
</evidence>
<evidence type="ECO:0000256" key="2">
    <source>
        <dbReference type="ARBA" id="ARBA00003906"/>
    </source>
</evidence>
<dbReference type="InterPro" id="IPR029061">
    <property type="entry name" value="THDP-binding"/>
</dbReference>
<dbReference type="Gene3D" id="3.40.50.11610">
    <property type="entry name" value="Multifunctional 2-oxoglutarate metabolism enzyme, C-terminal domain"/>
    <property type="match status" value="1"/>
</dbReference>
<comment type="similarity">
    <text evidence="3">Belongs to the alpha-ketoglutarate dehydrogenase family.</text>
</comment>
<accession>A0A7G5E9G9</accession>
<dbReference type="GO" id="GO:0006099">
    <property type="term" value="P:tricarboxylic acid cycle"/>
    <property type="evidence" value="ECO:0007669"/>
    <property type="project" value="TreeGrafter"/>
</dbReference>
<comment type="function">
    <text evidence="2">E1 component of the 2-oxoglutarate dehydrogenase (OGDH) complex which catalyzes the decarboxylation of 2-oxoglutarate, the first step in the conversion of 2-oxoglutarate to succinyl-CoA and CO(2).</text>
</comment>
<dbReference type="Proteomes" id="UP000515450">
    <property type="component" value="Chromosome"/>
</dbReference>
<evidence type="ECO:0000313" key="9">
    <source>
        <dbReference type="Proteomes" id="UP000515450"/>
    </source>
</evidence>
<dbReference type="NCBIfam" id="TIGR00239">
    <property type="entry name" value="2oxo_dh_E1"/>
    <property type="match status" value="1"/>
</dbReference>
<dbReference type="EMBL" id="CP058555">
    <property type="protein sequence ID" value="QMV70644.1"/>
    <property type="molecule type" value="Genomic_DNA"/>
</dbReference>
<dbReference type="NCBIfam" id="NF008907">
    <property type="entry name" value="PRK12270.1"/>
    <property type="match status" value="1"/>
</dbReference>
<sequence>MDNLTYLSNADSAYVDGLYQSYKQDPQSVDFGWQKFFEGFDFGQNAGGTTSSVGEATPEHVLKEINVLNMINGYRDRGHLFTHTNPVRERRKYYPGKELETFGLAEADMNTVFNAGVEVGLGPATLKDIRQLVEDTYCRSIGAEFKYIRNPEKIKWLQDRMEADRNMPKFSLDTKKRILNKLNHAVVFENFLGTKFLGQKRFSLEGAESLIPALDSVIEKGAEIGIQEFVIGMAHRGRLNVLTNIMGKSYKSVFSEFEGKTYADDPEVNFGGDVKYHLGFSSEVKTNDGKSVHLSLAPNPSHLETVDPIVEGMVRSKIDFKYEGDSSKIAPIIIHGDAAIAGQGVVYEVTQMSKLDGYKTGGTVHIVINNQIGFTTNYKDARSGTYCTDVAKITSSPVFHVNGDDAEAVVYAINLAVEYRQKYKTDVFIDLLCYRRFGHNEADEPKFTQPLLYKIIEKHPNPKEVYAKKLITEGSIDEAYSKNIEKEFKAELQTKFEESKTVEVLTEEIPMFKGAWEGLRPAKKGEVLTTSDKTKVAKDLFLKLAKEITTLPSDKKFFRKITRLFEDRAKMISADSYDWAMGELMAYATLLDQGNRVRISGQDVQRGTFSHRHAVLTLEDSEEKYVPLANIKGGDKFSIYNSLLSEYAVLGFEYGYASSNPNSLTIWEAQFGDFYNGAQIIVDQYLSSAETKWKRSNGLVMMLPHGMEGQGPEHSSARIERFLELCADENMILANCTTPANYFHLLRRQLVREFRKPLVVFTPKSLLRHPKVVSPLKDFTEAAFQEVIDDANVAAKDVKRVLFCSGKVYYDLLEKQEADKRKDIAIVRLEQLFPIPTEQLKAIRKKYNKAKEFVWVQEENENMGAWSYYCRKLMGTEIAFTGFVARKESGSTATGYMKQHVAQQAAILNKSFE</sequence>
<proteinExistence type="inferred from homology"/>
<keyword evidence="9" id="KW-1185">Reference proteome</keyword>
<dbReference type="GO" id="GO:0005829">
    <property type="term" value="C:cytosol"/>
    <property type="evidence" value="ECO:0007669"/>
    <property type="project" value="TreeGrafter"/>
</dbReference>
<dbReference type="SMART" id="SM00861">
    <property type="entry name" value="Transket_pyr"/>
    <property type="match status" value="1"/>
</dbReference>
<dbReference type="Pfam" id="PF00676">
    <property type="entry name" value="E1_dh"/>
    <property type="match status" value="1"/>
</dbReference>
<dbReference type="Pfam" id="PF02779">
    <property type="entry name" value="Transket_pyr"/>
    <property type="match status" value="1"/>
</dbReference>
<dbReference type="CDD" id="cd02016">
    <property type="entry name" value="TPP_E1_OGDC_like"/>
    <property type="match status" value="1"/>
</dbReference>
<dbReference type="Gene3D" id="1.10.287.1150">
    <property type="entry name" value="TPP helical domain"/>
    <property type="match status" value="1"/>
</dbReference>
<evidence type="ECO:0000256" key="4">
    <source>
        <dbReference type="ARBA" id="ARBA00012280"/>
    </source>
</evidence>
<evidence type="ECO:0000256" key="6">
    <source>
        <dbReference type="ARBA" id="ARBA00023052"/>
    </source>
</evidence>
<feature type="domain" description="Transketolase-like pyrimidine-binding" evidence="7">
    <location>
        <begin position="577"/>
        <end position="769"/>
    </location>
</feature>
<dbReference type="EC" id="1.2.4.2" evidence="4"/>
<dbReference type="Gene3D" id="3.40.50.12470">
    <property type="match status" value="1"/>
</dbReference>
<organism evidence="8 9">
    <name type="scientific">Sphingobacterium paramultivorum</name>
    <dbReference type="NCBI Taxonomy" id="2886510"/>
    <lineage>
        <taxon>Bacteria</taxon>
        <taxon>Pseudomonadati</taxon>
        <taxon>Bacteroidota</taxon>
        <taxon>Sphingobacteriia</taxon>
        <taxon>Sphingobacteriales</taxon>
        <taxon>Sphingobacteriaceae</taxon>
        <taxon>Sphingobacterium</taxon>
    </lineage>
</organism>
<keyword evidence="5 8" id="KW-0560">Oxidoreductase</keyword>
<dbReference type="InterPro" id="IPR042179">
    <property type="entry name" value="KGD_C_sf"/>
</dbReference>
<name>A0A7G5E9G9_9SPHI</name>
<reference evidence="8 9" key="1">
    <citation type="journal article" date="2020" name="G3 (Bethesda)">
        <title>CeMbio - The Caenorhabditis elegans Microbiome Resource.</title>
        <authorList>
            <person name="Dirksen P."/>
            <person name="Assie A."/>
            <person name="Zimmermann J."/>
            <person name="Zhang F."/>
            <person name="Tietje A.M."/>
            <person name="Marsh S.A."/>
            <person name="Felix M.A."/>
            <person name="Shapira M."/>
            <person name="Kaleta C."/>
            <person name="Schulenburg H."/>
            <person name="Samuel B."/>
        </authorList>
    </citation>
    <scope>NUCLEOTIDE SEQUENCE [LARGE SCALE GENOMIC DNA]</scope>
    <source>
        <strain evidence="8 9">BIGb0170</strain>
    </source>
</reference>
<dbReference type="InterPro" id="IPR031717">
    <property type="entry name" value="ODO-1/KGD_C"/>
</dbReference>
<dbReference type="PANTHER" id="PTHR23152:SF4">
    <property type="entry name" value="2-OXOADIPATE DEHYDROGENASE COMPLEX COMPONENT E1"/>
    <property type="match status" value="1"/>
</dbReference>
<dbReference type="PIRSF" id="PIRSF000157">
    <property type="entry name" value="Oxoglu_dh_E1"/>
    <property type="match status" value="1"/>
</dbReference>
<protein>
    <recommendedName>
        <fullName evidence="4">oxoglutarate dehydrogenase (succinyl-transferring)</fullName>
        <ecNumber evidence="4">1.2.4.2</ecNumber>
    </recommendedName>
</protein>
<dbReference type="InterPro" id="IPR032106">
    <property type="entry name" value="2-oxogl_dehyd_N"/>
</dbReference>
<evidence type="ECO:0000256" key="5">
    <source>
        <dbReference type="ARBA" id="ARBA00023002"/>
    </source>
</evidence>
<dbReference type="Gene3D" id="3.40.50.970">
    <property type="match status" value="1"/>
</dbReference>
<evidence type="ECO:0000313" key="8">
    <source>
        <dbReference type="EMBL" id="QMV70644.1"/>
    </source>
</evidence>
<dbReference type="Pfam" id="PF16078">
    <property type="entry name" value="2-oxogl_dehyd_N"/>
    <property type="match status" value="1"/>
</dbReference>
<evidence type="ECO:0000256" key="3">
    <source>
        <dbReference type="ARBA" id="ARBA00006936"/>
    </source>
</evidence>
<dbReference type="PANTHER" id="PTHR23152">
    <property type="entry name" value="2-OXOGLUTARATE DEHYDROGENASE"/>
    <property type="match status" value="1"/>
</dbReference>
<dbReference type="GO" id="GO:0004591">
    <property type="term" value="F:oxoglutarate dehydrogenase (succinyl-transferring) activity"/>
    <property type="evidence" value="ECO:0007669"/>
    <property type="project" value="UniProtKB-EC"/>
</dbReference>
<dbReference type="InterPro" id="IPR001017">
    <property type="entry name" value="DH_E1"/>
</dbReference>
<dbReference type="SUPFAM" id="SSF52518">
    <property type="entry name" value="Thiamin diphosphate-binding fold (THDP-binding)"/>
    <property type="match status" value="2"/>
</dbReference>
<dbReference type="GO" id="GO:0045252">
    <property type="term" value="C:oxoglutarate dehydrogenase complex"/>
    <property type="evidence" value="ECO:0007669"/>
    <property type="project" value="TreeGrafter"/>
</dbReference>
<dbReference type="GO" id="GO:0030976">
    <property type="term" value="F:thiamine pyrophosphate binding"/>
    <property type="evidence" value="ECO:0007669"/>
    <property type="project" value="InterPro"/>
</dbReference>
<evidence type="ECO:0000259" key="7">
    <source>
        <dbReference type="SMART" id="SM00861"/>
    </source>
</evidence>
<dbReference type="Pfam" id="PF16870">
    <property type="entry name" value="OxoGdeHyase_C"/>
    <property type="match status" value="1"/>
</dbReference>
<dbReference type="InterPro" id="IPR011603">
    <property type="entry name" value="2oxoglutarate_DH_E1"/>
</dbReference>